<dbReference type="InterPro" id="IPR036380">
    <property type="entry name" value="Isochorismatase-like_sf"/>
</dbReference>
<feature type="domain" description="Isochorismatase-like" evidence="2">
    <location>
        <begin position="2"/>
        <end position="59"/>
    </location>
</feature>
<dbReference type="InterPro" id="IPR050272">
    <property type="entry name" value="Isochorismatase-like_hydrls"/>
</dbReference>
<evidence type="ECO:0000313" key="4">
    <source>
        <dbReference type="Proteomes" id="UP001596058"/>
    </source>
</evidence>
<proteinExistence type="predicted"/>
<keyword evidence="4" id="KW-1185">Reference proteome</keyword>
<evidence type="ECO:0000256" key="1">
    <source>
        <dbReference type="ARBA" id="ARBA00022801"/>
    </source>
</evidence>
<dbReference type="PANTHER" id="PTHR43540:SF9">
    <property type="entry name" value="FAMILY HYDROLASE, PUTATIVE (AFU_ORTHOLOGUE AFUA_2G08700)-RELATED"/>
    <property type="match status" value="1"/>
</dbReference>
<sequence>MIFAGVNSDQCVYATLIDAACLGYDVIMLTDASATTSPSYCHDATVYNVRQCYGFTASTPDLLAALTKEDTE</sequence>
<dbReference type="Pfam" id="PF00857">
    <property type="entry name" value="Isochorismatase"/>
    <property type="match status" value="1"/>
</dbReference>
<dbReference type="EMBL" id="JBHSPA010000023">
    <property type="protein sequence ID" value="MFC5825923.1"/>
    <property type="molecule type" value="Genomic_DNA"/>
</dbReference>
<evidence type="ECO:0000259" key="2">
    <source>
        <dbReference type="Pfam" id="PF00857"/>
    </source>
</evidence>
<comment type="caution">
    <text evidence="3">The sequence shown here is derived from an EMBL/GenBank/DDBJ whole genome shotgun (WGS) entry which is preliminary data.</text>
</comment>
<keyword evidence="1 3" id="KW-0378">Hydrolase</keyword>
<dbReference type="PANTHER" id="PTHR43540">
    <property type="entry name" value="PEROXYUREIDOACRYLATE/UREIDOACRYLATE AMIDOHYDROLASE-RELATED"/>
    <property type="match status" value="1"/>
</dbReference>
<protein>
    <submittedName>
        <fullName evidence="3">Cysteine hydrolase family protein</fullName>
    </submittedName>
</protein>
<accession>A0ABW1CM00</accession>
<dbReference type="SUPFAM" id="SSF52499">
    <property type="entry name" value="Isochorismatase-like hydrolases"/>
    <property type="match status" value="1"/>
</dbReference>
<dbReference type="Proteomes" id="UP001596058">
    <property type="component" value="Unassembled WGS sequence"/>
</dbReference>
<reference evidence="4" key="1">
    <citation type="journal article" date="2019" name="Int. J. Syst. Evol. Microbiol.">
        <title>The Global Catalogue of Microorganisms (GCM) 10K type strain sequencing project: providing services to taxonomists for standard genome sequencing and annotation.</title>
        <authorList>
            <consortium name="The Broad Institute Genomics Platform"/>
            <consortium name="The Broad Institute Genome Sequencing Center for Infectious Disease"/>
            <person name="Wu L."/>
            <person name="Ma J."/>
        </authorList>
    </citation>
    <scope>NUCLEOTIDE SEQUENCE [LARGE SCALE GENOMIC DNA]</scope>
    <source>
        <strain evidence="4">CCUG 53903</strain>
    </source>
</reference>
<gene>
    <name evidence="3" type="ORF">ACFPZ3_18830</name>
</gene>
<dbReference type="Gene3D" id="3.40.50.850">
    <property type="entry name" value="Isochorismatase-like"/>
    <property type="match status" value="1"/>
</dbReference>
<dbReference type="RefSeq" id="WP_379515742.1">
    <property type="nucleotide sequence ID" value="NZ_JBHSPA010000023.1"/>
</dbReference>
<dbReference type="GO" id="GO:0016787">
    <property type="term" value="F:hydrolase activity"/>
    <property type="evidence" value="ECO:0007669"/>
    <property type="project" value="UniProtKB-KW"/>
</dbReference>
<name>A0ABW1CM00_9ACTN</name>
<dbReference type="InterPro" id="IPR000868">
    <property type="entry name" value="Isochorismatase-like_dom"/>
</dbReference>
<organism evidence="3 4">
    <name type="scientific">Nonomuraea insulae</name>
    <dbReference type="NCBI Taxonomy" id="1616787"/>
    <lineage>
        <taxon>Bacteria</taxon>
        <taxon>Bacillati</taxon>
        <taxon>Actinomycetota</taxon>
        <taxon>Actinomycetes</taxon>
        <taxon>Streptosporangiales</taxon>
        <taxon>Streptosporangiaceae</taxon>
        <taxon>Nonomuraea</taxon>
    </lineage>
</organism>
<evidence type="ECO:0000313" key="3">
    <source>
        <dbReference type="EMBL" id="MFC5825923.1"/>
    </source>
</evidence>